<feature type="chain" id="PRO_5045005783" evidence="2">
    <location>
        <begin position="19"/>
        <end position="479"/>
    </location>
</feature>
<keyword evidence="2" id="KW-0449">Lipoprotein</keyword>
<dbReference type="EMBL" id="JARESE010000012">
    <property type="protein sequence ID" value="MDE8651000.1"/>
    <property type="molecule type" value="Genomic_DNA"/>
</dbReference>
<organism evidence="3 4">
    <name type="scientific">Novosphingobium album</name>
    <name type="common">ex Liu et al. 2023</name>
    <dbReference type="NCBI Taxonomy" id="3031130"/>
    <lineage>
        <taxon>Bacteria</taxon>
        <taxon>Pseudomonadati</taxon>
        <taxon>Pseudomonadota</taxon>
        <taxon>Alphaproteobacteria</taxon>
        <taxon>Sphingomonadales</taxon>
        <taxon>Sphingomonadaceae</taxon>
        <taxon>Novosphingobium</taxon>
    </lineage>
</organism>
<reference evidence="3 4" key="1">
    <citation type="submission" date="2023-03" db="EMBL/GenBank/DDBJ databases">
        <title>NovoSphingobium album sp. nov. isolated from polycyclic aromatic hydrocarbons- and heavy-metal polluted soil.</title>
        <authorList>
            <person name="Liu Z."/>
            <person name="Wang K."/>
        </authorList>
    </citation>
    <scope>NUCLEOTIDE SEQUENCE [LARGE SCALE GENOMIC DNA]</scope>
    <source>
        <strain evidence="3 4">H3SJ31-1</strain>
    </source>
</reference>
<keyword evidence="4" id="KW-1185">Reference proteome</keyword>
<dbReference type="SUPFAM" id="SSF56954">
    <property type="entry name" value="Outer membrane efflux proteins (OEP)"/>
    <property type="match status" value="1"/>
</dbReference>
<feature type="signal peptide" evidence="2">
    <location>
        <begin position="1"/>
        <end position="18"/>
    </location>
</feature>
<proteinExistence type="inferred from homology"/>
<dbReference type="Pfam" id="PF02321">
    <property type="entry name" value="OEP"/>
    <property type="match status" value="2"/>
</dbReference>
<dbReference type="InterPro" id="IPR010131">
    <property type="entry name" value="MdtP/NodT-like"/>
</dbReference>
<dbReference type="RefSeq" id="WP_275227088.1">
    <property type="nucleotide sequence ID" value="NZ_JARESE010000012.1"/>
</dbReference>
<dbReference type="PANTHER" id="PTHR30203:SF25">
    <property type="entry name" value="OUTER MEMBRANE PROTEIN-RELATED"/>
    <property type="match status" value="1"/>
</dbReference>
<comment type="subcellular location">
    <subcellularLocation>
        <location evidence="2">Cell membrane</location>
        <topology evidence="2">Lipid-anchor</topology>
    </subcellularLocation>
</comment>
<keyword evidence="2" id="KW-0472">Membrane</keyword>
<dbReference type="PANTHER" id="PTHR30203">
    <property type="entry name" value="OUTER MEMBRANE CATION EFFLUX PROTEIN"/>
    <property type="match status" value="1"/>
</dbReference>
<keyword evidence="2" id="KW-0564">Palmitate</keyword>
<keyword evidence="2" id="KW-1134">Transmembrane beta strand</keyword>
<accession>A0ABT5WLU7</accession>
<dbReference type="PROSITE" id="PS51257">
    <property type="entry name" value="PROKAR_LIPOPROTEIN"/>
    <property type="match status" value="1"/>
</dbReference>
<protein>
    <submittedName>
        <fullName evidence="3">Efflux transporter outer membrane subunit</fullName>
    </submittedName>
</protein>
<comment type="similarity">
    <text evidence="1 2">Belongs to the outer membrane factor (OMF) (TC 1.B.17) family.</text>
</comment>
<dbReference type="Gene3D" id="1.20.1600.10">
    <property type="entry name" value="Outer membrane efflux proteins (OEP)"/>
    <property type="match status" value="1"/>
</dbReference>
<keyword evidence="2" id="KW-0732">Signal</keyword>
<evidence type="ECO:0000256" key="2">
    <source>
        <dbReference type="RuleBase" id="RU362097"/>
    </source>
</evidence>
<dbReference type="NCBIfam" id="TIGR01845">
    <property type="entry name" value="outer_NodT"/>
    <property type="match status" value="1"/>
</dbReference>
<evidence type="ECO:0000256" key="1">
    <source>
        <dbReference type="ARBA" id="ARBA00007613"/>
    </source>
</evidence>
<comment type="caution">
    <text evidence="3">The sequence shown here is derived from an EMBL/GenBank/DDBJ whole genome shotgun (WGS) entry which is preliminary data.</text>
</comment>
<evidence type="ECO:0000313" key="4">
    <source>
        <dbReference type="Proteomes" id="UP001216253"/>
    </source>
</evidence>
<evidence type="ECO:0000313" key="3">
    <source>
        <dbReference type="EMBL" id="MDE8651000.1"/>
    </source>
</evidence>
<dbReference type="Gene3D" id="2.20.200.10">
    <property type="entry name" value="Outer membrane efflux proteins (OEP)"/>
    <property type="match status" value="1"/>
</dbReference>
<name>A0ABT5WLU7_9SPHN</name>
<gene>
    <name evidence="3" type="ORF">PYV00_04605</name>
</gene>
<dbReference type="InterPro" id="IPR003423">
    <property type="entry name" value="OMP_efflux"/>
</dbReference>
<dbReference type="Proteomes" id="UP001216253">
    <property type="component" value="Unassembled WGS sequence"/>
</dbReference>
<sequence>MPCVLARTVRFSATLALALALSGCMVGPDYQPPDPQMAAGFRAGSGLAPASGPQIDLTSWWRGFGDPMLDKVVDQALAENLDLAQAVARVRQARAAVAIARAALLPSGALNGSAATAHQSVETPIGQIQNALGVDRDGNLYDLGAGASWDADIFGGLRRGQQAALADYQAADAGAAAARVAVVAEAADTYIQLRTLQARLAIVREQAGTQRQLLDLARLQYARGLLAEADLREAQSTCARIEAQVPPLESALETATNTLEVLMGAVPGSWHGALAAPSAIPAPPAIASAEGPASLLRRRPDIIIAERRLAAANARIGTAIAEYYPHFSLSALLGFSSTSAASLLGSGGAQAQAIAGVRWRLFDFGRVDAEVAAARGHYGEALAAYRLAVLQATADVENAFTSLAKSQAQAQLLRASEDSFGRRWQIVRTAEARGVVSRVEVLQSTGRLLQARDARVTAQSDAARAAVLSFRALGGGWQS</sequence>
<keyword evidence="2" id="KW-0812">Transmembrane</keyword>